<gene>
    <name evidence="1" type="ORF">JRG66_00100</name>
</gene>
<dbReference type="Proteomes" id="UP001163981">
    <property type="component" value="Chromosome"/>
</dbReference>
<dbReference type="EMBL" id="CP069620">
    <property type="protein sequence ID" value="UZH55345.1"/>
    <property type="molecule type" value="Genomic_DNA"/>
</dbReference>
<protein>
    <submittedName>
        <fullName evidence="1">Uncharacterized protein</fullName>
    </submittedName>
</protein>
<keyword evidence="2" id="KW-1185">Reference proteome</keyword>
<organism evidence="1 2">
    <name type="scientific">Salinimicrobium tongyeongense</name>
    <dbReference type="NCBI Taxonomy" id="2809707"/>
    <lineage>
        <taxon>Bacteria</taxon>
        <taxon>Pseudomonadati</taxon>
        <taxon>Bacteroidota</taxon>
        <taxon>Flavobacteriia</taxon>
        <taxon>Flavobacteriales</taxon>
        <taxon>Flavobacteriaceae</taxon>
        <taxon>Salinimicrobium</taxon>
    </lineage>
</organism>
<proteinExistence type="predicted"/>
<name>A0ABY6NR02_9FLAO</name>
<accession>A0ABY6NR02</accession>
<evidence type="ECO:0000313" key="1">
    <source>
        <dbReference type="EMBL" id="UZH55345.1"/>
    </source>
</evidence>
<sequence length="45" mass="4874">MSVLIEIIIAGFLAILISTKEEVKHELPDKAATENISSTSVSRDC</sequence>
<evidence type="ECO:0000313" key="2">
    <source>
        <dbReference type="Proteomes" id="UP001163981"/>
    </source>
</evidence>
<reference evidence="1" key="1">
    <citation type="submission" date="2021-02" db="EMBL/GenBank/DDBJ databases">
        <title>Salinimicrobium sp. nov. isolated from seawater in Tongyeong, Republic of Korea.</title>
        <authorList>
            <person name="Lee S.-J."/>
        </authorList>
    </citation>
    <scope>NUCLEOTIDE SEQUENCE</scope>
    <source>
        <strain evidence="1">HN-2-9-2</strain>
    </source>
</reference>
<dbReference type="RefSeq" id="WP_265163701.1">
    <property type="nucleotide sequence ID" value="NZ_CP069620.1"/>
</dbReference>